<dbReference type="PANTHER" id="PTHR34216:SF3">
    <property type="entry name" value="POLY-BETA-1,6-N-ACETYL-D-GLUCOSAMINE N-DEACETYLASE"/>
    <property type="match status" value="1"/>
</dbReference>
<feature type="domain" description="NodB homology" evidence="3">
    <location>
        <begin position="9"/>
        <end position="240"/>
    </location>
</feature>
<evidence type="ECO:0000256" key="1">
    <source>
        <dbReference type="ARBA" id="ARBA00004613"/>
    </source>
</evidence>
<protein>
    <submittedName>
        <fullName evidence="4">Polysaccharide deacetylase</fullName>
    </submittedName>
</protein>
<dbReference type="OrthoDB" id="9782872at2"/>
<comment type="subcellular location">
    <subcellularLocation>
        <location evidence="1">Secreted</location>
    </subcellularLocation>
</comment>
<dbReference type="Proteomes" id="UP000198415">
    <property type="component" value="Unassembled WGS sequence"/>
</dbReference>
<dbReference type="PROSITE" id="PS51677">
    <property type="entry name" value="NODB"/>
    <property type="match status" value="1"/>
</dbReference>
<organism evidence="4 5">
    <name type="scientific">Actinoplanes regularis</name>
    <dbReference type="NCBI Taxonomy" id="52697"/>
    <lineage>
        <taxon>Bacteria</taxon>
        <taxon>Bacillati</taxon>
        <taxon>Actinomycetota</taxon>
        <taxon>Actinomycetes</taxon>
        <taxon>Micromonosporales</taxon>
        <taxon>Micromonosporaceae</taxon>
        <taxon>Actinoplanes</taxon>
    </lineage>
</organism>
<dbReference type="GO" id="GO:0016810">
    <property type="term" value="F:hydrolase activity, acting on carbon-nitrogen (but not peptide) bonds"/>
    <property type="evidence" value="ECO:0007669"/>
    <property type="project" value="InterPro"/>
</dbReference>
<dbReference type="GO" id="GO:0005576">
    <property type="term" value="C:extracellular region"/>
    <property type="evidence" value="ECO:0007669"/>
    <property type="project" value="UniProtKB-SubCell"/>
</dbReference>
<proteinExistence type="predicted"/>
<dbReference type="InterPro" id="IPR011330">
    <property type="entry name" value="Glyco_hydro/deAcase_b/a-brl"/>
</dbReference>
<dbReference type="Pfam" id="PF01522">
    <property type="entry name" value="Polysacc_deac_1"/>
    <property type="match status" value="1"/>
</dbReference>
<evidence type="ECO:0000313" key="5">
    <source>
        <dbReference type="Proteomes" id="UP000198415"/>
    </source>
</evidence>
<dbReference type="InterPro" id="IPR002509">
    <property type="entry name" value="NODB_dom"/>
</dbReference>
<dbReference type="Gene3D" id="3.20.20.370">
    <property type="entry name" value="Glycoside hydrolase/deacetylase"/>
    <property type="match status" value="1"/>
</dbReference>
<dbReference type="EMBL" id="FZNR01000003">
    <property type="protein sequence ID" value="SNR54418.1"/>
    <property type="molecule type" value="Genomic_DNA"/>
</dbReference>
<sequence length="240" mass="27381">MTEMTNQPRVVVTTSWDDGHHLDPKLAALLDKYDVPGTFYIAPRNIEIDPANRLSHDGIRELTERHEIGGHTLSHKRLPFLSDDEARHEIQAGKDELEQIIGAPITTFCYPRGEYNAKHVGMVRESGFGLARTVDRHSLEVGDLFEAKTTINAYAHLVDGPTILRIARMRPAAAVKMYFNWEDFAMAWFDKCLREGGVYHLWGHSWEVDARGDWARLERVLDYICRRPDVEYVPNGALIA</sequence>
<evidence type="ECO:0000313" key="4">
    <source>
        <dbReference type="EMBL" id="SNR54418.1"/>
    </source>
</evidence>
<gene>
    <name evidence="4" type="ORF">SAMN06264365_103114</name>
</gene>
<dbReference type="GO" id="GO:0005975">
    <property type="term" value="P:carbohydrate metabolic process"/>
    <property type="evidence" value="ECO:0007669"/>
    <property type="project" value="InterPro"/>
</dbReference>
<dbReference type="SUPFAM" id="SSF88713">
    <property type="entry name" value="Glycoside hydrolase/deacetylase"/>
    <property type="match status" value="1"/>
</dbReference>
<dbReference type="CDD" id="cd10967">
    <property type="entry name" value="CE4_GLA_like_6s"/>
    <property type="match status" value="1"/>
</dbReference>
<evidence type="ECO:0000256" key="2">
    <source>
        <dbReference type="ARBA" id="ARBA00022729"/>
    </source>
</evidence>
<accession>A0A238X754</accession>
<reference evidence="4 5" key="1">
    <citation type="submission" date="2017-06" db="EMBL/GenBank/DDBJ databases">
        <authorList>
            <person name="Kim H.J."/>
            <person name="Triplett B.A."/>
        </authorList>
    </citation>
    <scope>NUCLEOTIDE SEQUENCE [LARGE SCALE GENOMIC DNA]</scope>
    <source>
        <strain evidence="4 5">DSM 43151</strain>
    </source>
</reference>
<keyword evidence="5" id="KW-1185">Reference proteome</keyword>
<dbReference type="PANTHER" id="PTHR34216">
    <property type="match status" value="1"/>
</dbReference>
<dbReference type="InterPro" id="IPR051398">
    <property type="entry name" value="Polysacch_Deacetylase"/>
</dbReference>
<evidence type="ECO:0000259" key="3">
    <source>
        <dbReference type="PROSITE" id="PS51677"/>
    </source>
</evidence>
<keyword evidence="2" id="KW-0732">Signal</keyword>
<dbReference type="AlphaFoldDB" id="A0A238X754"/>
<name>A0A238X754_9ACTN</name>